<dbReference type="PANTHER" id="PTHR21068:SF43">
    <property type="entry name" value="SPARTIN"/>
    <property type="match status" value="1"/>
</dbReference>
<protein>
    <recommendedName>
        <fullName evidence="2">Senescence domain-containing protein</fullName>
    </recommendedName>
</protein>
<dbReference type="GO" id="GO:0005886">
    <property type="term" value="C:plasma membrane"/>
    <property type="evidence" value="ECO:0007669"/>
    <property type="project" value="TreeGrafter"/>
</dbReference>
<feature type="compositionally biased region" description="Polar residues" evidence="1">
    <location>
        <begin position="445"/>
        <end position="460"/>
    </location>
</feature>
<dbReference type="PANTHER" id="PTHR21068">
    <property type="entry name" value="SPARTIN"/>
    <property type="match status" value="1"/>
</dbReference>
<reference evidence="3 4" key="1">
    <citation type="submission" date="2017-10" db="EMBL/GenBank/DDBJ databases">
        <title>Development of genomic resources for the powdery mildew, Erysiphe pulchra.</title>
        <authorList>
            <person name="Wadl P.A."/>
            <person name="Mack B.M."/>
            <person name="Moore G."/>
            <person name="Beltz S.B."/>
        </authorList>
    </citation>
    <scope>NUCLEOTIDE SEQUENCE [LARGE SCALE GENOMIC DNA]</scope>
    <source>
        <strain evidence="3">Cflorida</strain>
    </source>
</reference>
<gene>
    <name evidence="3" type="ORF">EPUL_004756</name>
</gene>
<dbReference type="OrthoDB" id="20821at2759"/>
<dbReference type="AlphaFoldDB" id="A0A2S4PRU3"/>
<feature type="region of interest" description="Disordered" evidence="1">
    <location>
        <begin position="439"/>
        <end position="506"/>
    </location>
</feature>
<evidence type="ECO:0000313" key="3">
    <source>
        <dbReference type="EMBL" id="POS84765.1"/>
    </source>
</evidence>
<dbReference type="EMBL" id="PEDP01000870">
    <property type="protein sequence ID" value="POS84765.1"/>
    <property type="molecule type" value="Genomic_DNA"/>
</dbReference>
<sequence>MMSSEQDLLYAIQNVKAYFVENQQERLITSKGPETLSLFMTRTSTIPQASIPTEGSQIHLKISSVDLELPANSRINILPPQSYLIPHYEISSGSNSVIRIEFPLESKTNGIKDDIHTFEAILNQCNIIIEDTSSPPPQYDPSTFNAGDIKAPSNRDSQGQIMIVDENNGQIIGELGTGFQVIENAHLNPGSSGPVEITLPSDNSTHINVAPVSESYLDMAMHPAYKNSAIIIKAASASRFIVTASNQVTKTLQSQADSFTKKTKPNPKPLKFEPATQARIQRAYKLTEDAASLSSLAAGQVQKYAQNIGASMTKRSRSRTKASTSPDEKKNANFKPGLINKSLIAISTIADGIDQAGRGLLSGTSTAVNTVVSHKYGPEAGEVSRNIGSGVRNCGLVYIDATGVTRRAILKSVVKGAVIGKLSDGSNVVVGSSGVYGDNKEFSQKFETPSSKPSTTPHQTDTQHWKEKETQEDKMNAPYSTPSPPDIGHSYQEPLPQYTASPKINR</sequence>
<feature type="region of interest" description="Disordered" evidence="1">
    <location>
        <begin position="308"/>
        <end position="333"/>
    </location>
</feature>
<evidence type="ECO:0000256" key="1">
    <source>
        <dbReference type="SAM" id="MobiDB-lite"/>
    </source>
</evidence>
<evidence type="ECO:0000313" key="4">
    <source>
        <dbReference type="Proteomes" id="UP000237438"/>
    </source>
</evidence>
<dbReference type="Proteomes" id="UP000237438">
    <property type="component" value="Unassembled WGS sequence"/>
</dbReference>
<feature type="domain" description="Senescence" evidence="2">
    <location>
        <begin position="228"/>
        <end position="415"/>
    </location>
</feature>
<name>A0A2S4PRU3_9PEZI</name>
<evidence type="ECO:0000259" key="2">
    <source>
        <dbReference type="Pfam" id="PF06911"/>
    </source>
</evidence>
<feature type="compositionally biased region" description="Basic and acidic residues" evidence="1">
    <location>
        <begin position="461"/>
        <end position="475"/>
    </location>
</feature>
<accession>A0A2S4PRU3</accession>
<dbReference type="STRING" id="225359.A0A2S4PRU3"/>
<keyword evidence="4" id="KW-1185">Reference proteome</keyword>
<comment type="caution">
    <text evidence="3">The sequence shown here is derived from an EMBL/GenBank/DDBJ whole genome shotgun (WGS) entry which is preliminary data.</text>
</comment>
<organism evidence="3 4">
    <name type="scientific">Erysiphe pulchra</name>
    <dbReference type="NCBI Taxonomy" id="225359"/>
    <lineage>
        <taxon>Eukaryota</taxon>
        <taxon>Fungi</taxon>
        <taxon>Dikarya</taxon>
        <taxon>Ascomycota</taxon>
        <taxon>Pezizomycotina</taxon>
        <taxon>Leotiomycetes</taxon>
        <taxon>Erysiphales</taxon>
        <taxon>Erysiphaceae</taxon>
        <taxon>Erysiphe</taxon>
    </lineage>
</organism>
<dbReference type="InterPro" id="IPR045036">
    <property type="entry name" value="Spartin-like"/>
</dbReference>
<dbReference type="GO" id="GO:0051301">
    <property type="term" value="P:cell division"/>
    <property type="evidence" value="ECO:0007669"/>
    <property type="project" value="TreeGrafter"/>
</dbReference>
<dbReference type="InterPro" id="IPR009686">
    <property type="entry name" value="Senescence/spartin_C"/>
</dbReference>
<dbReference type="Pfam" id="PF06911">
    <property type="entry name" value="Senescence"/>
    <property type="match status" value="1"/>
</dbReference>
<proteinExistence type="predicted"/>